<dbReference type="AlphaFoldDB" id="A0A0D7EN69"/>
<dbReference type="RefSeq" id="WP_044413239.1">
    <property type="nucleotide sequence ID" value="NZ_JXXE01000329.1"/>
</dbReference>
<protein>
    <submittedName>
        <fullName evidence="3">Fumarylacetoacetate hydrolase</fullName>
    </submittedName>
</protein>
<dbReference type="Pfam" id="PF01557">
    <property type="entry name" value="FAA_hydrolase"/>
    <property type="match status" value="1"/>
</dbReference>
<keyword evidence="1" id="KW-0479">Metal-binding</keyword>
<dbReference type="PANTHER" id="PTHR11820:SF90">
    <property type="entry name" value="FLUTATHIONE S-TRANSFERASE"/>
    <property type="match status" value="1"/>
</dbReference>
<comment type="caution">
    <text evidence="3">The sequence shown here is derived from an EMBL/GenBank/DDBJ whole genome shotgun (WGS) entry which is preliminary data.</text>
</comment>
<evidence type="ECO:0000256" key="1">
    <source>
        <dbReference type="ARBA" id="ARBA00022723"/>
    </source>
</evidence>
<dbReference type="Gene3D" id="3.90.850.10">
    <property type="entry name" value="Fumarylacetoacetase-like, C-terminal domain"/>
    <property type="match status" value="1"/>
</dbReference>
<dbReference type="InterPro" id="IPR011234">
    <property type="entry name" value="Fumarylacetoacetase-like_C"/>
</dbReference>
<dbReference type="EMBL" id="JXXE01000329">
    <property type="protein sequence ID" value="KIZ40897.1"/>
    <property type="molecule type" value="Genomic_DNA"/>
</dbReference>
<reference evidence="3 4" key="1">
    <citation type="submission" date="2014-11" db="EMBL/GenBank/DDBJ databases">
        <title>Genomics and ecophysiology of heterotrophic nitrogen fixing bacteria isolated from estuarine surface water.</title>
        <authorList>
            <person name="Bentzon-Tilia M."/>
            <person name="Severin I."/>
            <person name="Hansen L.H."/>
            <person name="Riemann L."/>
        </authorList>
    </citation>
    <scope>NUCLEOTIDE SEQUENCE [LARGE SCALE GENOMIC DNA]</scope>
    <source>
        <strain evidence="3 4">BAL398</strain>
    </source>
</reference>
<keyword evidence="3" id="KW-0378">Hydrolase</keyword>
<dbReference type="GO" id="GO:0018773">
    <property type="term" value="F:acetylpyruvate hydrolase activity"/>
    <property type="evidence" value="ECO:0007669"/>
    <property type="project" value="TreeGrafter"/>
</dbReference>
<dbReference type="PANTHER" id="PTHR11820">
    <property type="entry name" value="ACYLPYRUVASE"/>
    <property type="match status" value="1"/>
</dbReference>
<dbReference type="InterPro" id="IPR036663">
    <property type="entry name" value="Fumarylacetoacetase_C_sf"/>
</dbReference>
<evidence type="ECO:0000259" key="2">
    <source>
        <dbReference type="Pfam" id="PF01557"/>
    </source>
</evidence>
<sequence>MSNSAYVIAPLPQPALAVQGDSKTFPVRRIWCVGRNYLEHIRELGNDERQPPFFFAKHPDMIAPDGVTIPYPTLTKDMQHEVELVVTLKSGGLNIPVEQALDHVWGYGVGIDLTRRDLQMASRKKEQPWEIGKSFDQSAPCGALAPAVTIGHPAKGRIWLSVNGTERQSGDLAQMIWSVPETIAKLSQQVALGAGDIIMTGTPAGVAALVAGDKIECGVDGVGTLRLSIGQPA</sequence>
<dbReference type="SUPFAM" id="SSF56529">
    <property type="entry name" value="FAH"/>
    <property type="match status" value="1"/>
</dbReference>
<dbReference type="STRING" id="1421013.GCA_000504425_02101"/>
<evidence type="ECO:0000313" key="4">
    <source>
        <dbReference type="Proteomes" id="UP000032515"/>
    </source>
</evidence>
<organism evidence="3 4">
    <name type="scientific">Rhodopseudomonas palustris</name>
    <dbReference type="NCBI Taxonomy" id="1076"/>
    <lineage>
        <taxon>Bacteria</taxon>
        <taxon>Pseudomonadati</taxon>
        <taxon>Pseudomonadota</taxon>
        <taxon>Alphaproteobacteria</taxon>
        <taxon>Hyphomicrobiales</taxon>
        <taxon>Nitrobacteraceae</taxon>
        <taxon>Rhodopseudomonas</taxon>
    </lineage>
</organism>
<feature type="domain" description="Fumarylacetoacetase-like C-terminal" evidence="2">
    <location>
        <begin position="30"/>
        <end position="226"/>
    </location>
</feature>
<dbReference type="OrthoDB" id="5197601at2"/>
<dbReference type="Proteomes" id="UP000032515">
    <property type="component" value="Unassembled WGS sequence"/>
</dbReference>
<proteinExistence type="predicted"/>
<accession>A0A0D7EN69</accession>
<evidence type="ECO:0000313" key="3">
    <source>
        <dbReference type="EMBL" id="KIZ40897.1"/>
    </source>
</evidence>
<name>A0A0D7EN69_RHOPL</name>
<dbReference type="GO" id="GO:0046872">
    <property type="term" value="F:metal ion binding"/>
    <property type="evidence" value="ECO:0007669"/>
    <property type="project" value="UniProtKB-KW"/>
</dbReference>
<gene>
    <name evidence="3" type="ORF">OO17_16495</name>
</gene>
<dbReference type="PATRIC" id="fig|1076.23.peg.3531"/>